<name>A0A165FRK1_EXIGL</name>
<dbReference type="OrthoDB" id="10005335at2759"/>
<keyword evidence="3" id="KW-1185">Reference proteome</keyword>
<feature type="domain" description="RNA ligase" evidence="1">
    <location>
        <begin position="48"/>
        <end position="181"/>
    </location>
</feature>
<evidence type="ECO:0000313" key="2">
    <source>
        <dbReference type="EMBL" id="KZV89421.1"/>
    </source>
</evidence>
<dbReference type="InParanoid" id="A0A165FRK1"/>
<gene>
    <name evidence="2" type="ORF">EXIGLDRAFT_771768</name>
</gene>
<evidence type="ECO:0000313" key="3">
    <source>
        <dbReference type="Proteomes" id="UP000077266"/>
    </source>
</evidence>
<dbReference type="Proteomes" id="UP000077266">
    <property type="component" value="Unassembled WGS sequence"/>
</dbReference>
<protein>
    <recommendedName>
        <fullName evidence="1">RNA ligase domain-containing protein</fullName>
    </recommendedName>
</protein>
<dbReference type="Pfam" id="PF09414">
    <property type="entry name" value="RNA_ligase"/>
    <property type="match status" value="1"/>
</dbReference>
<organism evidence="2 3">
    <name type="scientific">Exidia glandulosa HHB12029</name>
    <dbReference type="NCBI Taxonomy" id="1314781"/>
    <lineage>
        <taxon>Eukaryota</taxon>
        <taxon>Fungi</taxon>
        <taxon>Dikarya</taxon>
        <taxon>Basidiomycota</taxon>
        <taxon>Agaricomycotina</taxon>
        <taxon>Agaricomycetes</taxon>
        <taxon>Auriculariales</taxon>
        <taxon>Exidiaceae</taxon>
        <taxon>Exidia</taxon>
    </lineage>
</organism>
<dbReference type="InterPro" id="IPR021122">
    <property type="entry name" value="RNA_ligase_dom_REL/Rnl2"/>
</dbReference>
<evidence type="ECO:0000259" key="1">
    <source>
        <dbReference type="Pfam" id="PF09414"/>
    </source>
</evidence>
<proteinExistence type="predicted"/>
<dbReference type="Gene3D" id="3.30.470.30">
    <property type="entry name" value="DNA ligase/mRNA capping enzyme"/>
    <property type="match status" value="1"/>
</dbReference>
<dbReference type="SUPFAM" id="SSF56091">
    <property type="entry name" value="DNA ligase/mRNA capping enzyme, catalytic domain"/>
    <property type="match status" value="1"/>
</dbReference>
<reference evidence="2 3" key="1">
    <citation type="journal article" date="2016" name="Mol. Biol. Evol.">
        <title>Comparative Genomics of Early-Diverging Mushroom-Forming Fungi Provides Insights into the Origins of Lignocellulose Decay Capabilities.</title>
        <authorList>
            <person name="Nagy L.G."/>
            <person name="Riley R."/>
            <person name="Tritt A."/>
            <person name="Adam C."/>
            <person name="Daum C."/>
            <person name="Floudas D."/>
            <person name="Sun H."/>
            <person name="Yadav J.S."/>
            <person name="Pangilinan J."/>
            <person name="Larsson K.H."/>
            <person name="Matsuura K."/>
            <person name="Barry K."/>
            <person name="Labutti K."/>
            <person name="Kuo R."/>
            <person name="Ohm R.A."/>
            <person name="Bhattacharya S.S."/>
            <person name="Shirouzu T."/>
            <person name="Yoshinaga Y."/>
            <person name="Martin F.M."/>
            <person name="Grigoriev I.V."/>
            <person name="Hibbett D.S."/>
        </authorList>
    </citation>
    <scope>NUCLEOTIDE SEQUENCE [LARGE SCALE GENOMIC DNA]</scope>
    <source>
        <strain evidence="2 3">HHB12029</strain>
    </source>
</reference>
<sequence length="374" mass="41206">MTSEAAFVAYPSTPAFAPFRKSVYRNSQESRPEVLASPEFQRIPTRGKFFGTVKLHGTNATVVFLNGNSSTAHAQIQSRSRVIDAKTDNGGTVAHLSRAPLADLVAQILTAAGRKPGEFRELMVAGEMAGQGIQKGVAIAYMPRFFAIFNIRIDGEWVDMRRYKDVALPAYRIFNVAAWPTYEIDIDLVGETKEVVARMNELTDDVVKACPVGAALAHEVQAIKAGQQIIWAGEGIVWTMVESLEDGVPLSRKELLNFKTKGEAFKTTAHAPSLARDADAVARAAAFAQYALAERRFEQGIEYLEQELVQDGKAGDSPYQMQLFSKFVSWVLADALTEEKDKMEEMEADPKLAKSALFEKTKEWFMAKVKANGG</sequence>
<dbReference type="EMBL" id="KV426073">
    <property type="protein sequence ID" value="KZV89421.1"/>
    <property type="molecule type" value="Genomic_DNA"/>
</dbReference>
<accession>A0A165FRK1</accession>
<dbReference type="AlphaFoldDB" id="A0A165FRK1"/>